<dbReference type="InterPro" id="IPR051604">
    <property type="entry name" value="Ergot_Alk_Oxidoreductase"/>
</dbReference>
<dbReference type="PANTHER" id="PTHR43162:SF1">
    <property type="entry name" value="PRESTALK A DIFFERENTIATION PROTEIN A"/>
    <property type="match status" value="1"/>
</dbReference>
<dbReference type="AlphaFoldDB" id="A0ABD3QS38"/>
<keyword evidence="3" id="KW-1185">Reference proteome</keyword>
<evidence type="ECO:0000313" key="2">
    <source>
        <dbReference type="EMBL" id="KAL3803292.1"/>
    </source>
</evidence>
<proteinExistence type="predicted"/>
<dbReference type="PANTHER" id="PTHR43162">
    <property type="match status" value="1"/>
</dbReference>
<comment type="caution">
    <text evidence="2">The sequence shown here is derived from an EMBL/GenBank/DDBJ whole genome shotgun (WGS) entry which is preliminary data.</text>
</comment>
<name>A0ABD3QS38_9STRA</name>
<feature type="domain" description="NAD(P)-binding" evidence="1">
    <location>
        <begin position="23"/>
        <end position="223"/>
    </location>
</feature>
<reference evidence="2 3" key="1">
    <citation type="submission" date="2024-10" db="EMBL/GenBank/DDBJ databases">
        <title>Updated reference genomes for cyclostephanoid diatoms.</title>
        <authorList>
            <person name="Roberts W.R."/>
            <person name="Alverson A.J."/>
        </authorList>
    </citation>
    <scope>NUCLEOTIDE SEQUENCE [LARGE SCALE GENOMIC DNA]</scope>
    <source>
        <strain evidence="2 3">AJA010-31</strain>
    </source>
</reference>
<dbReference type="InterPro" id="IPR036291">
    <property type="entry name" value="NAD(P)-bd_dom_sf"/>
</dbReference>
<evidence type="ECO:0000259" key="1">
    <source>
        <dbReference type="Pfam" id="PF13460"/>
    </source>
</evidence>
<evidence type="ECO:0000313" key="3">
    <source>
        <dbReference type="Proteomes" id="UP001530400"/>
    </source>
</evidence>
<dbReference type="Gene3D" id="3.40.50.720">
    <property type="entry name" value="NAD(P)-binding Rossmann-like Domain"/>
    <property type="match status" value="1"/>
</dbReference>
<gene>
    <name evidence="2" type="ORF">ACHAWO_000121</name>
</gene>
<dbReference type="InterPro" id="IPR016040">
    <property type="entry name" value="NAD(P)-bd_dom"/>
</dbReference>
<dbReference type="Gene3D" id="3.90.25.10">
    <property type="entry name" value="UDP-galactose 4-epimerase, domain 1"/>
    <property type="match status" value="1"/>
</dbReference>
<organism evidence="2 3">
    <name type="scientific">Cyclotella atomus</name>
    <dbReference type="NCBI Taxonomy" id="382360"/>
    <lineage>
        <taxon>Eukaryota</taxon>
        <taxon>Sar</taxon>
        <taxon>Stramenopiles</taxon>
        <taxon>Ochrophyta</taxon>
        <taxon>Bacillariophyta</taxon>
        <taxon>Coscinodiscophyceae</taxon>
        <taxon>Thalassiosirophycidae</taxon>
        <taxon>Stephanodiscales</taxon>
        <taxon>Stephanodiscaceae</taxon>
        <taxon>Cyclotella</taxon>
    </lineage>
</organism>
<dbReference type="Proteomes" id="UP001530400">
    <property type="component" value="Unassembled WGS sequence"/>
</dbReference>
<dbReference type="EMBL" id="JALLPJ020000075">
    <property type="protein sequence ID" value="KAL3803292.1"/>
    <property type="molecule type" value="Genomic_DNA"/>
</dbReference>
<accession>A0ABD3QS38</accession>
<dbReference type="SUPFAM" id="SSF51735">
    <property type="entry name" value="NAD(P)-binding Rossmann-fold domains"/>
    <property type="match status" value="1"/>
</dbReference>
<protein>
    <recommendedName>
        <fullName evidence="1">NAD(P)-binding domain-containing protein</fullName>
    </recommendedName>
</protein>
<dbReference type="Pfam" id="PF13460">
    <property type="entry name" value="NAD_binding_10"/>
    <property type="match status" value="1"/>
</dbReference>
<sequence length="353" mass="39312">MKLNLFGPKKIGKVLILDGDNVIGFRIVNLLLKEGEFPGVDLRVGFRDMPAPDEVAEGWDCVEKVKFVWEDETTYADALKGVTAVFVSTPSTPDFDKHFKSFVTASKKAHVHRVIKLSWYHALRSRAEDPTKYFGDPDYLLSKDNFHDIPLVHQHALCDGDLIVGGVDCTILFASHLMSNVIEYQSTTLKEDGKFYGASGGKGVNYVSPNDVADIAVRCILDPKTHRRQGYTLTGAAPITDEEVATLLSTQLETPITYVEKPLTSFSPDSAALEKIKASGLEEDNKFIIGDFKRLSGRKPESFEDYLMNQDAMTPSEKKVFGHTLTMVSKLDLEFPDEKHVLTMIPKMSIETS</sequence>